<feature type="transmembrane region" description="Helical" evidence="1">
    <location>
        <begin position="195"/>
        <end position="220"/>
    </location>
</feature>
<feature type="transmembrane region" description="Helical" evidence="1">
    <location>
        <begin position="326"/>
        <end position="342"/>
    </location>
</feature>
<protein>
    <recommendedName>
        <fullName evidence="4">DUF2029 domain-containing protein</fullName>
    </recommendedName>
</protein>
<feature type="transmembrane region" description="Helical" evidence="1">
    <location>
        <begin position="300"/>
        <end position="320"/>
    </location>
</feature>
<organism evidence="2 3">
    <name type="scientific">Microbacterium testaceum (strain StLB037)</name>
    <dbReference type="NCBI Taxonomy" id="979556"/>
    <lineage>
        <taxon>Bacteria</taxon>
        <taxon>Bacillati</taxon>
        <taxon>Actinomycetota</taxon>
        <taxon>Actinomycetes</taxon>
        <taxon>Micrococcales</taxon>
        <taxon>Microbacteriaceae</taxon>
        <taxon>Microbacterium</taxon>
    </lineage>
</organism>
<feature type="transmembrane region" description="Helical" evidence="1">
    <location>
        <begin position="385"/>
        <end position="404"/>
    </location>
</feature>
<evidence type="ECO:0000313" key="3">
    <source>
        <dbReference type="Proteomes" id="UP000186456"/>
    </source>
</evidence>
<keyword evidence="1" id="KW-1133">Transmembrane helix</keyword>
<proteinExistence type="predicted"/>
<keyword evidence="1" id="KW-0812">Transmembrane</keyword>
<gene>
    <name evidence="2" type="ORF">SAMN04487788_0218</name>
</gene>
<keyword evidence="1" id="KW-0472">Membrane</keyword>
<sequence>MLRRVVPLFVAFVAVHVVVGILGYQQPNEPMGDVYLVYEPWSRCALFGGIDVSSCTRSDAWAWPGITEKWIYPQLAFLPMTFAWVFAWAVGYTPAWAITVALFNLVAFVVLVGKGRSTGRVLAAWFWIAAILLIGPVGLYRIDGITVPFAILGSIWMLRRPFVASLLLSISVWMKVWPAAILAAGLIVVRRRLALIWGAVAVSLATIIPVVALGGAPYVFGFVGDQTSRGIQMEAPVGGLYMFLAAFYVPGSEVYYDGGVLTFQVTGPGAEPLIAAMTPIMLLTMVAVAVVGVMKMRRGATFLSLFPPLSLALVTAFIALNKVGSPQYYVWLFAPVVLGLMIDRRRWYAFAGMTLVIAALTQWMYPLMYDGLMATHPNPFPVVVLEARNLLALVLLVWAIARVVRVPTGRVRPPAGLREIVTGRRPIPARVPSGR</sequence>
<feature type="transmembrane region" description="Helical" evidence="1">
    <location>
        <begin position="347"/>
        <end position="365"/>
    </location>
</feature>
<accession>A0A1H0KWL6</accession>
<evidence type="ECO:0008006" key="4">
    <source>
        <dbReference type="Google" id="ProtNLM"/>
    </source>
</evidence>
<feature type="transmembrane region" description="Helical" evidence="1">
    <location>
        <begin position="6"/>
        <end position="24"/>
    </location>
</feature>
<feature type="transmembrane region" description="Helical" evidence="1">
    <location>
        <begin position="273"/>
        <end position="293"/>
    </location>
</feature>
<feature type="transmembrane region" description="Helical" evidence="1">
    <location>
        <begin position="162"/>
        <end position="188"/>
    </location>
</feature>
<evidence type="ECO:0000313" key="2">
    <source>
        <dbReference type="EMBL" id="SDO60163.1"/>
    </source>
</evidence>
<dbReference type="AlphaFoldDB" id="A0A1H0KWL6"/>
<dbReference type="Proteomes" id="UP000186456">
    <property type="component" value="Unassembled WGS sequence"/>
</dbReference>
<feature type="transmembrane region" description="Helical" evidence="1">
    <location>
        <begin position="95"/>
        <end position="112"/>
    </location>
</feature>
<name>A0A1H0KWL6_MICTS</name>
<dbReference type="RefSeq" id="WP_074694133.1">
    <property type="nucleotide sequence ID" value="NZ_FNJN01000001.1"/>
</dbReference>
<feature type="transmembrane region" description="Helical" evidence="1">
    <location>
        <begin position="124"/>
        <end position="142"/>
    </location>
</feature>
<reference evidence="2 3" key="1">
    <citation type="submission" date="2016-10" db="EMBL/GenBank/DDBJ databases">
        <authorList>
            <person name="de Groot N.N."/>
        </authorList>
    </citation>
    <scope>NUCLEOTIDE SEQUENCE [LARGE SCALE GENOMIC DNA]</scope>
    <source>
        <strain evidence="2 3">StLB037</strain>
    </source>
</reference>
<evidence type="ECO:0000256" key="1">
    <source>
        <dbReference type="SAM" id="Phobius"/>
    </source>
</evidence>
<dbReference type="EMBL" id="FNJN01000001">
    <property type="protein sequence ID" value="SDO60163.1"/>
    <property type="molecule type" value="Genomic_DNA"/>
</dbReference>